<organism evidence="1 2">
    <name type="scientific">Phreatobacter aquaticus</name>
    <dbReference type="NCBI Taxonomy" id="2570229"/>
    <lineage>
        <taxon>Bacteria</taxon>
        <taxon>Pseudomonadati</taxon>
        <taxon>Pseudomonadota</taxon>
        <taxon>Alphaproteobacteria</taxon>
        <taxon>Hyphomicrobiales</taxon>
        <taxon>Phreatobacteraceae</taxon>
        <taxon>Phreatobacter</taxon>
    </lineage>
</organism>
<keyword evidence="2" id="KW-1185">Reference proteome</keyword>
<keyword evidence="1" id="KW-0489">Methyltransferase</keyword>
<evidence type="ECO:0000313" key="1">
    <source>
        <dbReference type="EMBL" id="QCK86845.1"/>
    </source>
</evidence>
<sequence length="229" mass="25858">MEETSYAFYGNAADTLLSFSLDRAFRDALALKTKVPDWILGMQGMSGRKYRRLVNTLVGLVPDARYLEVGSWAGSTACSAISGNRVTATCIDNWSEFGGPKDQFMAHTDMARSDDVTFRFIEDDFRNVNYSDIGKYNIYLFDGPHAYQDQFDGVTIAQPAVDAEYIQIVDDWNWPEVRQGTIDAITQLGRAITYGIEIRTTQDNSHPQQHIGENSDWHNGYFLAVLRAR</sequence>
<dbReference type="Pfam" id="PF13578">
    <property type="entry name" value="Methyltransf_24"/>
    <property type="match status" value="1"/>
</dbReference>
<dbReference type="GO" id="GO:0008168">
    <property type="term" value="F:methyltransferase activity"/>
    <property type="evidence" value="ECO:0007669"/>
    <property type="project" value="UniProtKB-KW"/>
</dbReference>
<accession>A0A4D7QII7</accession>
<dbReference type="RefSeq" id="WP_137100176.1">
    <property type="nucleotide sequence ID" value="NZ_CP039865.1"/>
</dbReference>
<dbReference type="EMBL" id="CP039865">
    <property type="protein sequence ID" value="QCK86845.1"/>
    <property type="molecule type" value="Genomic_DNA"/>
</dbReference>
<name>A0A4D7QII7_9HYPH</name>
<reference evidence="1 2" key="1">
    <citation type="submission" date="2019-04" db="EMBL/GenBank/DDBJ databases">
        <title>Phreatobacter aquaticus sp. nov.</title>
        <authorList>
            <person name="Choi A."/>
            <person name="Baek K."/>
        </authorList>
    </citation>
    <scope>NUCLEOTIDE SEQUENCE [LARGE SCALE GENOMIC DNA]</scope>
    <source>
        <strain evidence="1 2">NMCR1094</strain>
    </source>
</reference>
<evidence type="ECO:0000313" key="2">
    <source>
        <dbReference type="Proteomes" id="UP000298588"/>
    </source>
</evidence>
<dbReference type="InterPro" id="IPR029063">
    <property type="entry name" value="SAM-dependent_MTases_sf"/>
</dbReference>
<dbReference type="Gene3D" id="3.40.50.150">
    <property type="entry name" value="Vaccinia Virus protein VP39"/>
    <property type="match status" value="1"/>
</dbReference>
<protein>
    <submittedName>
        <fullName evidence="1">Class I SAM-dependent methyltransferase</fullName>
    </submittedName>
</protein>
<dbReference type="Proteomes" id="UP000298588">
    <property type="component" value="Chromosome"/>
</dbReference>
<dbReference type="KEGG" id="paqt:E8L99_14325"/>
<keyword evidence="1" id="KW-0808">Transferase</keyword>
<gene>
    <name evidence="1" type="ORF">E8L99_14325</name>
</gene>
<proteinExistence type="predicted"/>
<dbReference type="OrthoDB" id="146908at2"/>
<dbReference type="AlphaFoldDB" id="A0A4D7QII7"/>
<dbReference type="GO" id="GO:0032259">
    <property type="term" value="P:methylation"/>
    <property type="evidence" value="ECO:0007669"/>
    <property type="project" value="UniProtKB-KW"/>
</dbReference>